<organism evidence="2 3">
    <name type="scientific">Oesophagostomum dentatum</name>
    <name type="common">Nodular worm</name>
    <dbReference type="NCBI Taxonomy" id="61180"/>
    <lineage>
        <taxon>Eukaryota</taxon>
        <taxon>Metazoa</taxon>
        <taxon>Ecdysozoa</taxon>
        <taxon>Nematoda</taxon>
        <taxon>Chromadorea</taxon>
        <taxon>Rhabditida</taxon>
        <taxon>Rhabditina</taxon>
        <taxon>Rhabditomorpha</taxon>
        <taxon>Strongyloidea</taxon>
        <taxon>Strongylidae</taxon>
        <taxon>Oesophagostomum</taxon>
    </lineage>
</organism>
<dbReference type="GO" id="GO:0008289">
    <property type="term" value="F:lipid binding"/>
    <property type="evidence" value="ECO:0007669"/>
    <property type="project" value="InterPro"/>
</dbReference>
<dbReference type="PANTHER" id="PTHR10504:SF145">
    <property type="entry name" value="PROTEIN CBG15266"/>
    <property type="match status" value="1"/>
</dbReference>
<gene>
    <name evidence="2" type="ORF">OESDEN_08215</name>
</gene>
<dbReference type="InterPro" id="IPR017943">
    <property type="entry name" value="Bactericidal_perm-incr_a/b_dom"/>
</dbReference>
<dbReference type="EMBL" id="KN551722">
    <property type="protein sequence ID" value="KHJ91907.1"/>
    <property type="molecule type" value="Genomic_DNA"/>
</dbReference>
<evidence type="ECO:0000259" key="1">
    <source>
        <dbReference type="SMART" id="SM00329"/>
    </source>
</evidence>
<dbReference type="AlphaFoldDB" id="A0A0B1T7X0"/>
<dbReference type="GO" id="GO:0005615">
    <property type="term" value="C:extracellular space"/>
    <property type="evidence" value="ECO:0007669"/>
    <property type="project" value="TreeGrafter"/>
</dbReference>
<name>A0A0B1T7X0_OESDE</name>
<keyword evidence="3" id="KW-1185">Reference proteome</keyword>
<dbReference type="SUPFAM" id="SSF55394">
    <property type="entry name" value="Bactericidal permeability-increasing protein, BPI"/>
    <property type="match status" value="1"/>
</dbReference>
<dbReference type="Pfam" id="PF02886">
    <property type="entry name" value="LBP_BPI_CETP_C"/>
    <property type="match status" value="1"/>
</dbReference>
<dbReference type="SMART" id="SM00329">
    <property type="entry name" value="BPI2"/>
    <property type="match status" value="1"/>
</dbReference>
<dbReference type="InterPro" id="IPR032942">
    <property type="entry name" value="BPI/LBP/Plunc"/>
</dbReference>
<reference evidence="2 3" key="1">
    <citation type="submission" date="2014-03" db="EMBL/GenBank/DDBJ databases">
        <title>Draft genome of the hookworm Oesophagostomum dentatum.</title>
        <authorList>
            <person name="Mitreva M."/>
        </authorList>
    </citation>
    <scope>NUCLEOTIDE SEQUENCE [LARGE SCALE GENOMIC DNA]</scope>
    <source>
        <strain evidence="2 3">OD-Hann</strain>
    </source>
</reference>
<evidence type="ECO:0000313" key="2">
    <source>
        <dbReference type="EMBL" id="KHJ91907.1"/>
    </source>
</evidence>
<dbReference type="InterPro" id="IPR001124">
    <property type="entry name" value="Lipid-bd_serum_glycop_C"/>
</dbReference>
<dbReference type="PANTHER" id="PTHR10504">
    <property type="entry name" value="BACTERICIDAL PERMEABILITY-INCREASING BPI PROTEIN-RELATED"/>
    <property type="match status" value="1"/>
</dbReference>
<sequence>MYLSSVPLHIPIGLNSSIDYTLQQMIYSKNFFDAMATAVVTEQCSSTEVENWTEDDLVPKMAVFWLSDIIPQCLLENAHSRRLFDYDVTKETASTAPFLSTSCSLSTFCVGRFFERLRNEYPEEYVDLHLHTLKAPIVQMGGDILTVVTSLAIDLHMNSNRTDDKPLARIELESTALLKPEIVNNTLSGSMSGIHNEFKLAFSQIGIPSKALLALLENAVSETLTSMVETIVQAGVPLPIHSSVALSDQSEIRVFDRCIRVNADFIPN</sequence>
<protein>
    <submittedName>
        <fullName evidence="2">LBP / BPI / CETP family protein</fullName>
    </submittedName>
</protein>
<proteinExistence type="predicted"/>
<feature type="domain" description="Lipid-binding serum glycoprotein C-terminal" evidence="1">
    <location>
        <begin position="56"/>
        <end position="263"/>
    </location>
</feature>
<dbReference type="Gene3D" id="3.15.20.10">
    <property type="entry name" value="Bactericidal permeability-increasing protein, domain 2"/>
    <property type="match status" value="1"/>
</dbReference>
<accession>A0A0B1T7X0</accession>
<dbReference type="OrthoDB" id="5857016at2759"/>
<evidence type="ECO:0000313" key="3">
    <source>
        <dbReference type="Proteomes" id="UP000053660"/>
    </source>
</evidence>
<dbReference type="Proteomes" id="UP000053660">
    <property type="component" value="Unassembled WGS sequence"/>
</dbReference>